<dbReference type="PANTHER" id="PTHR42336:SF2">
    <property type="entry name" value="THIOREDOXIN DOMAIN-CONTAINING PROTEIN"/>
    <property type="match status" value="1"/>
</dbReference>
<evidence type="ECO:0008006" key="4">
    <source>
        <dbReference type="Google" id="ProtNLM"/>
    </source>
</evidence>
<feature type="region of interest" description="Disordered" evidence="1">
    <location>
        <begin position="173"/>
        <end position="214"/>
    </location>
</feature>
<feature type="region of interest" description="Disordered" evidence="1">
    <location>
        <begin position="17"/>
        <end position="50"/>
    </location>
</feature>
<dbReference type="PANTHER" id="PTHR42336">
    <property type="entry name" value="THIOREDOXIN DOMAIN-CONTAINING PROTEIN-RELATED"/>
    <property type="match status" value="1"/>
</dbReference>
<feature type="compositionally biased region" description="Low complexity" evidence="1">
    <location>
        <begin position="22"/>
        <end position="31"/>
    </location>
</feature>
<organism evidence="2 3">
    <name type="scientific">Rhypophila decipiens</name>
    <dbReference type="NCBI Taxonomy" id="261697"/>
    <lineage>
        <taxon>Eukaryota</taxon>
        <taxon>Fungi</taxon>
        <taxon>Dikarya</taxon>
        <taxon>Ascomycota</taxon>
        <taxon>Pezizomycotina</taxon>
        <taxon>Sordariomycetes</taxon>
        <taxon>Sordariomycetidae</taxon>
        <taxon>Sordariales</taxon>
        <taxon>Naviculisporaceae</taxon>
        <taxon>Rhypophila</taxon>
    </lineage>
</organism>
<name>A0AAN6YG89_9PEZI</name>
<dbReference type="Gene3D" id="3.40.30.10">
    <property type="entry name" value="Glutaredoxin"/>
    <property type="match status" value="1"/>
</dbReference>
<evidence type="ECO:0000313" key="2">
    <source>
        <dbReference type="EMBL" id="KAK4218055.1"/>
    </source>
</evidence>
<dbReference type="EMBL" id="MU858055">
    <property type="protein sequence ID" value="KAK4218055.1"/>
    <property type="molecule type" value="Genomic_DNA"/>
</dbReference>
<proteinExistence type="predicted"/>
<reference evidence="2" key="2">
    <citation type="submission" date="2023-05" db="EMBL/GenBank/DDBJ databases">
        <authorList>
            <consortium name="Lawrence Berkeley National Laboratory"/>
            <person name="Steindorff A."/>
            <person name="Hensen N."/>
            <person name="Bonometti L."/>
            <person name="Westerberg I."/>
            <person name="Brannstrom I.O."/>
            <person name="Guillou S."/>
            <person name="Cros-Aarteil S."/>
            <person name="Calhoun S."/>
            <person name="Haridas S."/>
            <person name="Kuo A."/>
            <person name="Mondo S."/>
            <person name="Pangilinan J."/>
            <person name="Riley R."/>
            <person name="Labutti K."/>
            <person name="Andreopoulos B."/>
            <person name="Lipzen A."/>
            <person name="Chen C."/>
            <person name="Yanf M."/>
            <person name="Daum C."/>
            <person name="Ng V."/>
            <person name="Clum A."/>
            <person name="Ohm R."/>
            <person name="Martin F."/>
            <person name="Silar P."/>
            <person name="Natvig D."/>
            <person name="Lalanne C."/>
            <person name="Gautier V."/>
            <person name="Ament-Velasquez S.L."/>
            <person name="Kruys A."/>
            <person name="Hutchinson M.I."/>
            <person name="Powell A.J."/>
            <person name="Barry K."/>
            <person name="Miller A.N."/>
            <person name="Grigoriev I.V."/>
            <person name="Debuchy R."/>
            <person name="Gladieux P."/>
            <person name="Thoren M.H."/>
            <person name="Johannesson H."/>
        </authorList>
    </citation>
    <scope>NUCLEOTIDE SEQUENCE</scope>
    <source>
        <strain evidence="2">PSN293</strain>
    </source>
</reference>
<comment type="caution">
    <text evidence="2">The sequence shown here is derived from an EMBL/GenBank/DDBJ whole genome shotgun (WGS) entry which is preliminary data.</text>
</comment>
<accession>A0AAN6YG89</accession>
<protein>
    <recommendedName>
        <fullName evidence="4">Thioredoxin domain-containing protein</fullName>
    </recommendedName>
</protein>
<gene>
    <name evidence="2" type="ORF">QBC37DRAFT_413152</name>
</gene>
<sequence>MASLLGSVGVTLSQEIQAWRRPSSSSSSSPPAADSNNQQHQIGPTLKPGVRAPKSDLIQFPRSKPVVVVFLRHCGCPFAEKTFRLLTKFSSRNHNQIHCIAVTQASSREAAEKWVIANGGEWDVEVLTDPSRELYARWGLGLASAWQVFGPMQVAEAYKLGVNEGIWGNSMASLDSSASSSSEQPRRGTAEYGHGAAGDDQSEEGAKGGSSNGNRWQMGGVFAVDEFGIVRWAHVGTSASDIPDLKQAKKALVEARRETNHQDDLFVP</sequence>
<dbReference type="InterPro" id="IPR036249">
    <property type="entry name" value="Thioredoxin-like_sf"/>
</dbReference>
<dbReference type="AlphaFoldDB" id="A0AAN6YG89"/>
<dbReference type="SUPFAM" id="SSF52833">
    <property type="entry name" value="Thioredoxin-like"/>
    <property type="match status" value="1"/>
</dbReference>
<evidence type="ECO:0000313" key="3">
    <source>
        <dbReference type="Proteomes" id="UP001301769"/>
    </source>
</evidence>
<reference evidence="2" key="1">
    <citation type="journal article" date="2023" name="Mol. Phylogenet. Evol.">
        <title>Genome-scale phylogeny and comparative genomics of the fungal order Sordariales.</title>
        <authorList>
            <person name="Hensen N."/>
            <person name="Bonometti L."/>
            <person name="Westerberg I."/>
            <person name="Brannstrom I.O."/>
            <person name="Guillou S."/>
            <person name="Cros-Aarteil S."/>
            <person name="Calhoun S."/>
            <person name="Haridas S."/>
            <person name="Kuo A."/>
            <person name="Mondo S."/>
            <person name="Pangilinan J."/>
            <person name="Riley R."/>
            <person name="LaButti K."/>
            <person name="Andreopoulos B."/>
            <person name="Lipzen A."/>
            <person name="Chen C."/>
            <person name="Yan M."/>
            <person name="Daum C."/>
            <person name="Ng V."/>
            <person name="Clum A."/>
            <person name="Steindorff A."/>
            <person name="Ohm R.A."/>
            <person name="Martin F."/>
            <person name="Silar P."/>
            <person name="Natvig D.O."/>
            <person name="Lalanne C."/>
            <person name="Gautier V."/>
            <person name="Ament-Velasquez S.L."/>
            <person name="Kruys A."/>
            <person name="Hutchinson M.I."/>
            <person name="Powell A.J."/>
            <person name="Barry K."/>
            <person name="Miller A.N."/>
            <person name="Grigoriev I.V."/>
            <person name="Debuchy R."/>
            <person name="Gladieux P."/>
            <person name="Hiltunen Thoren M."/>
            <person name="Johannesson H."/>
        </authorList>
    </citation>
    <scope>NUCLEOTIDE SEQUENCE</scope>
    <source>
        <strain evidence="2">PSN293</strain>
    </source>
</reference>
<keyword evidence="3" id="KW-1185">Reference proteome</keyword>
<dbReference type="Pfam" id="PF13911">
    <property type="entry name" value="AhpC-TSA_2"/>
    <property type="match status" value="1"/>
</dbReference>
<dbReference type="InterPro" id="IPR032801">
    <property type="entry name" value="PXL2A/B/C"/>
</dbReference>
<feature type="compositionally biased region" description="Low complexity" evidence="1">
    <location>
        <begin position="173"/>
        <end position="182"/>
    </location>
</feature>
<dbReference type="Proteomes" id="UP001301769">
    <property type="component" value="Unassembled WGS sequence"/>
</dbReference>
<evidence type="ECO:0000256" key="1">
    <source>
        <dbReference type="SAM" id="MobiDB-lite"/>
    </source>
</evidence>